<sequence length="151" mass="18159">MFCYGKRKVKKGFILIYVLFIGCMCILISLGCYSMEMHIRSNNLNSHKKSIQVDVTEKYREYLFTELNEYISKNPCCDDNGIKQYISSLDNFKIYFEECYIFYDKNMDCFKVEYIFNGEFYKEETYEYEVKNKDILYSCIDYSFKKGGLEK</sequence>
<evidence type="ECO:0000313" key="3">
    <source>
        <dbReference type="Proteomes" id="UP000077407"/>
    </source>
</evidence>
<proteinExistence type="predicted"/>
<keyword evidence="1" id="KW-1133">Transmembrane helix</keyword>
<evidence type="ECO:0000313" key="2">
    <source>
        <dbReference type="EMBL" id="OAA83294.1"/>
    </source>
</evidence>
<name>A0A170NCA0_9CLOT</name>
<evidence type="ECO:0008006" key="4">
    <source>
        <dbReference type="Google" id="ProtNLM"/>
    </source>
</evidence>
<organism evidence="2 3">
    <name type="scientific">Clostridium ljungdahlii</name>
    <dbReference type="NCBI Taxonomy" id="1538"/>
    <lineage>
        <taxon>Bacteria</taxon>
        <taxon>Bacillati</taxon>
        <taxon>Bacillota</taxon>
        <taxon>Clostridia</taxon>
        <taxon>Eubacteriales</taxon>
        <taxon>Clostridiaceae</taxon>
        <taxon>Clostridium</taxon>
    </lineage>
</organism>
<keyword evidence="1" id="KW-0812">Transmembrane</keyword>
<dbReference type="EMBL" id="LITT01000062">
    <property type="protein sequence ID" value="OAA83294.1"/>
    <property type="molecule type" value="Genomic_DNA"/>
</dbReference>
<feature type="transmembrane region" description="Helical" evidence="1">
    <location>
        <begin position="12"/>
        <end position="31"/>
    </location>
</feature>
<dbReference type="AlphaFoldDB" id="A0A170NCA0"/>
<accession>A0A170NCA0</accession>
<evidence type="ECO:0000256" key="1">
    <source>
        <dbReference type="SAM" id="Phobius"/>
    </source>
</evidence>
<dbReference type="Proteomes" id="UP000077407">
    <property type="component" value="Unassembled WGS sequence"/>
</dbReference>
<keyword evidence="1" id="KW-0472">Membrane</keyword>
<reference evidence="2 3" key="1">
    <citation type="journal article" date="2015" name="Biotechnol. Bioeng.">
        <title>Genome sequence and phenotypic characterization of Caulobacter segnis.</title>
        <authorList>
            <person name="Patel S."/>
            <person name="Fletcher B."/>
            <person name="Scott D.C."/>
            <person name="Ely B."/>
        </authorList>
    </citation>
    <scope>NUCLEOTIDE SEQUENCE [LARGE SCALE GENOMIC DNA]</scope>
    <source>
        <strain evidence="2 3">ERI-2</strain>
    </source>
</reference>
<dbReference type="PROSITE" id="PS51257">
    <property type="entry name" value="PROKAR_LIPOPROTEIN"/>
    <property type="match status" value="1"/>
</dbReference>
<comment type="caution">
    <text evidence="2">The sequence shown here is derived from an EMBL/GenBank/DDBJ whole genome shotgun (WGS) entry which is preliminary data.</text>
</comment>
<protein>
    <recommendedName>
        <fullName evidence="4">Lipoprotein</fullName>
    </recommendedName>
</protein>
<gene>
    <name evidence="2" type="ORF">WY13_03622</name>
</gene>
<dbReference type="PATRIC" id="fig|1538.10.peg.3700"/>